<evidence type="ECO:0000313" key="2">
    <source>
        <dbReference type="Proteomes" id="UP000887013"/>
    </source>
</evidence>
<gene>
    <name evidence="1" type="ORF">NPIL_448641</name>
</gene>
<comment type="caution">
    <text evidence="1">The sequence shown here is derived from an EMBL/GenBank/DDBJ whole genome shotgun (WGS) entry which is preliminary data.</text>
</comment>
<reference evidence="1" key="1">
    <citation type="submission" date="2020-08" db="EMBL/GenBank/DDBJ databases">
        <title>Multicomponent nature underlies the extraordinary mechanical properties of spider dragline silk.</title>
        <authorList>
            <person name="Kono N."/>
            <person name="Nakamura H."/>
            <person name="Mori M."/>
            <person name="Yoshida Y."/>
            <person name="Ohtoshi R."/>
            <person name="Malay A.D."/>
            <person name="Moran D.A.P."/>
            <person name="Tomita M."/>
            <person name="Numata K."/>
            <person name="Arakawa K."/>
        </authorList>
    </citation>
    <scope>NUCLEOTIDE SEQUENCE</scope>
</reference>
<proteinExistence type="predicted"/>
<dbReference type="Proteomes" id="UP000887013">
    <property type="component" value="Unassembled WGS sequence"/>
</dbReference>
<organism evidence="1 2">
    <name type="scientific">Nephila pilipes</name>
    <name type="common">Giant wood spider</name>
    <name type="synonym">Nephila maculata</name>
    <dbReference type="NCBI Taxonomy" id="299642"/>
    <lineage>
        <taxon>Eukaryota</taxon>
        <taxon>Metazoa</taxon>
        <taxon>Ecdysozoa</taxon>
        <taxon>Arthropoda</taxon>
        <taxon>Chelicerata</taxon>
        <taxon>Arachnida</taxon>
        <taxon>Araneae</taxon>
        <taxon>Araneomorphae</taxon>
        <taxon>Entelegynae</taxon>
        <taxon>Araneoidea</taxon>
        <taxon>Nephilidae</taxon>
        <taxon>Nephila</taxon>
    </lineage>
</organism>
<sequence>MTDTEQADMFVHARFMLNGKCGQLAGKVASFKVDESQFRVLVTPKILVWITWGCYTDFTPFALEAKSDKTIIKYSRQ</sequence>
<protein>
    <submittedName>
        <fullName evidence="1">Uncharacterized protein</fullName>
    </submittedName>
</protein>
<evidence type="ECO:0000313" key="1">
    <source>
        <dbReference type="EMBL" id="GFS50507.1"/>
    </source>
</evidence>
<dbReference type="AlphaFoldDB" id="A0A8X6K053"/>
<keyword evidence="2" id="KW-1185">Reference proteome</keyword>
<accession>A0A8X6K053</accession>
<dbReference type="EMBL" id="BMAW01091561">
    <property type="protein sequence ID" value="GFS50507.1"/>
    <property type="molecule type" value="Genomic_DNA"/>
</dbReference>
<name>A0A8X6K053_NEPPI</name>